<dbReference type="PROSITE" id="PS00061">
    <property type="entry name" value="ADH_SHORT"/>
    <property type="match status" value="1"/>
</dbReference>
<comment type="similarity">
    <text evidence="2">Belongs to the short-chain dehydrogenases/reductases (SDR) family.</text>
</comment>
<evidence type="ECO:0000256" key="1">
    <source>
        <dbReference type="ARBA" id="ARBA00023002"/>
    </source>
</evidence>
<gene>
    <name evidence="3" type="ORF">ECRASSUSDP1_LOCUS17335</name>
</gene>
<evidence type="ECO:0000313" key="3">
    <source>
        <dbReference type="EMBL" id="CAI2375967.1"/>
    </source>
</evidence>
<dbReference type="GO" id="GO:0016491">
    <property type="term" value="F:oxidoreductase activity"/>
    <property type="evidence" value="ECO:0007669"/>
    <property type="project" value="UniProtKB-KW"/>
</dbReference>
<protein>
    <submittedName>
        <fullName evidence="3">Uncharacterized protein</fullName>
    </submittedName>
</protein>
<dbReference type="AlphaFoldDB" id="A0AAD2D0W8"/>
<dbReference type="PRINTS" id="PR00080">
    <property type="entry name" value="SDRFAMILY"/>
</dbReference>
<dbReference type="Gene3D" id="3.40.50.720">
    <property type="entry name" value="NAD(P)-binding Rossmann-like Domain"/>
    <property type="match status" value="1"/>
</dbReference>
<dbReference type="PANTHER" id="PTHR43658:SF8">
    <property type="entry name" value="17-BETA-HYDROXYSTEROID DEHYDROGENASE 14-RELATED"/>
    <property type="match status" value="1"/>
</dbReference>
<reference evidence="3" key="1">
    <citation type="submission" date="2023-07" db="EMBL/GenBank/DDBJ databases">
        <authorList>
            <consortium name="AG Swart"/>
            <person name="Singh M."/>
            <person name="Singh A."/>
            <person name="Seah K."/>
            <person name="Emmerich C."/>
        </authorList>
    </citation>
    <scope>NUCLEOTIDE SEQUENCE</scope>
    <source>
        <strain evidence="3">DP1</strain>
    </source>
</reference>
<dbReference type="InterPro" id="IPR020904">
    <property type="entry name" value="Sc_DH/Rdtase_CS"/>
</dbReference>
<keyword evidence="1" id="KW-0560">Oxidoreductase</keyword>
<dbReference type="PRINTS" id="PR00081">
    <property type="entry name" value="GDHRDH"/>
</dbReference>
<evidence type="ECO:0000256" key="2">
    <source>
        <dbReference type="RuleBase" id="RU000363"/>
    </source>
</evidence>
<sequence length="256" mass="27739">MKLEGKVAFVTGGCSGLGYATVQMLVQHGVKVGIADLQEERGEQIVKEFGGDKVVFVKTDVTDSEQVKKAVETTYDTFGALHITLNSAGVSGLSYSLTKTRFLDFQLHKFIMDINVNGTIYSSAYSAKYMSKNKPLNNKGERGVIINCSSLLGTYAPRGMVSYGCSKGAINGMTVPMARDLGKFGIRVLNIAPTLVETEMTSASGEDIFELFKKVHPLKRVGQPDEFSHLVKACIMNAYLNGVSLKLTGGDIPAYR</sequence>
<dbReference type="InterPro" id="IPR002347">
    <property type="entry name" value="SDR_fam"/>
</dbReference>
<dbReference type="InterPro" id="IPR036291">
    <property type="entry name" value="NAD(P)-bd_dom_sf"/>
</dbReference>
<comment type="caution">
    <text evidence="3">The sequence shown here is derived from an EMBL/GenBank/DDBJ whole genome shotgun (WGS) entry which is preliminary data.</text>
</comment>
<dbReference type="EMBL" id="CAMPGE010017492">
    <property type="protein sequence ID" value="CAI2375967.1"/>
    <property type="molecule type" value="Genomic_DNA"/>
</dbReference>
<dbReference type="PANTHER" id="PTHR43658">
    <property type="entry name" value="SHORT-CHAIN DEHYDROGENASE/REDUCTASE"/>
    <property type="match status" value="1"/>
</dbReference>
<name>A0AAD2D0W8_EUPCR</name>
<dbReference type="SUPFAM" id="SSF51735">
    <property type="entry name" value="NAD(P)-binding Rossmann-fold domains"/>
    <property type="match status" value="1"/>
</dbReference>
<proteinExistence type="inferred from homology"/>
<keyword evidence="4" id="KW-1185">Reference proteome</keyword>
<dbReference type="Pfam" id="PF00106">
    <property type="entry name" value="adh_short"/>
    <property type="match status" value="1"/>
</dbReference>
<dbReference type="Proteomes" id="UP001295684">
    <property type="component" value="Unassembled WGS sequence"/>
</dbReference>
<organism evidence="3 4">
    <name type="scientific">Euplotes crassus</name>
    <dbReference type="NCBI Taxonomy" id="5936"/>
    <lineage>
        <taxon>Eukaryota</taxon>
        <taxon>Sar</taxon>
        <taxon>Alveolata</taxon>
        <taxon>Ciliophora</taxon>
        <taxon>Intramacronucleata</taxon>
        <taxon>Spirotrichea</taxon>
        <taxon>Hypotrichia</taxon>
        <taxon>Euplotida</taxon>
        <taxon>Euplotidae</taxon>
        <taxon>Moneuplotes</taxon>
    </lineage>
</organism>
<accession>A0AAD2D0W8</accession>
<evidence type="ECO:0000313" key="4">
    <source>
        <dbReference type="Proteomes" id="UP001295684"/>
    </source>
</evidence>